<dbReference type="Pfam" id="PF10557">
    <property type="entry name" value="Cullin_Nedd8"/>
    <property type="match status" value="1"/>
</dbReference>
<dbReference type="FunFam" id="1.20.1310.10:FF:000001">
    <property type="entry name" value="Cullin 3"/>
    <property type="match status" value="1"/>
</dbReference>
<dbReference type="FunFam" id="1.20.1310.10:FF:000002">
    <property type="entry name" value="cullin-3 isoform X1"/>
    <property type="match status" value="1"/>
</dbReference>
<dbReference type="InterPro" id="IPR059120">
    <property type="entry name" value="Cullin-like_AB"/>
</dbReference>
<dbReference type="FunFam" id="1.10.10.10:FF:000014">
    <property type="entry name" value="Cullin 1"/>
    <property type="match status" value="1"/>
</dbReference>
<feature type="region of interest" description="Disordered" evidence="6">
    <location>
        <begin position="98"/>
        <end position="149"/>
    </location>
</feature>
<dbReference type="GO" id="GO:0031625">
    <property type="term" value="F:ubiquitin protein ligase binding"/>
    <property type="evidence" value="ECO:0007669"/>
    <property type="project" value="InterPro"/>
</dbReference>
<dbReference type="PANTHER" id="PTHR11932">
    <property type="entry name" value="CULLIN"/>
    <property type="match status" value="1"/>
</dbReference>
<gene>
    <name evidence="9" type="ORF">VP01_23g4</name>
</gene>
<dbReference type="SUPFAM" id="SSF75632">
    <property type="entry name" value="Cullin homology domain"/>
    <property type="match status" value="1"/>
</dbReference>
<evidence type="ECO:0000256" key="5">
    <source>
        <dbReference type="RuleBase" id="RU003829"/>
    </source>
</evidence>
<dbReference type="InterPro" id="IPR016158">
    <property type="entry name" value="Cullin_homology"/>
</dbReference>
<name>A0A0L6V6N9_9BASI</name>
<dbReference type="InterPro" id="IPR045093">
    <property type="entry name" value="Cullin"/>
</dbReference>
<feature type="transmembrane region" description="Helical" evidence="7">
    <location>
        <begin position="756"/>
        <end position="776"/>
    </location>
</feature>
<dbReference type="STRING" id="27349.A0A0L6V6N9"/>
<evidence type="ECO:0000259" key="8">
    <source>
        <dbReference type="PROSITE" id="PS50069"/>
    </source>
</evidence>
<proteinExistence type="inferred from homology"/>
<dbReference type="SUPFAM" id="SSF74788">
    <property type="entry name" value="Cullin repeat-like"/>
    <property type="match status" value="1"/>
</dbReference>
<feature type="region of interest" description="Disordered" evidence="6">
    <location>
        <begin position="427"/>
        <end position="457"/>
    </location>
</feature>
<feature type="compositionally biased region" description="Low complexity" evidence="6">
    <location>
        <begin position="109"/>
        <end position="126"/>
    </location>
</feature>
<keyword evidence="7" id="KW-0472">Membrane</keyword>
<evidence type="ECO:0000256" key="1">
    <source>
        <dbReference type="ARBA" id="ARBA00006019"/>
    </source>
</evidence>
<keyword evidence="2" id="KW-1017">Isopeptide bond</keyword>
<feature type="domain" description="Cullin family profile" evidence="8">
    <location>
        <begin position="507"/>
        <end position="800"/>
    </location>
</feature>
<protein>
    <recommendedName>
        <fullName evidence="8">Cullin family profile domain-containing protein</fullName>
    </recommendedName>
</protein>
<comment type="similarity">
    <text evidence="1 4 5">Belongs to the cullin family.</text>
</comment>
<keyword evidence="7" id="KW-0812">Transmembrane</keyword>
<dbReference type="InterPro" id="IPR019559">
    <property type="entry name" value="Cullin_neddylation_domain"/>
</dbReference>
<dbReference type="InterPro" id="IPR016159">
    <property type="entry name" value="Cullin_repeat-like_dom_sf"/>
</dbReference>
<feature type="compositionally biased region" description="Polar residues" evidence="6">
    <location>
        <begin position="442"/>
        <end position="457"/>
    </location>
</feature>
<dbReference type="Gene3D" id="3.30.230.130">
    <property type="entry name" value="Cullin, Chain C, Domain 2"/>
    <property type="match status" value="1"/>
</dbReference>
<dbReference type="Gene3D" id="1.20.1310.10">
    <property type="entry name" value="Cullin Repeats"/>
    <property type="match status" value="4"/>
</dbReference>
<dbReference type="InterPro" id="IPR036317">
    <property type="entry name" value="Cullin_homology_sf"/>
</dbReference>
<accession>A0A0L6V6N9</accession>
<feature type="region of interest" description="Disordered" evidence="6">
    <location>
        <begin position="1"/>
        <end position="38"/>
    </location>
</feature>
<dbReference type="Proteomes" id="UP000037035">
    <property type="component" value="Unassembled WGS sequence"/>
</dbReference>
<dbReference type="AlphaFoldDB" id="A0A0L6V6N9"/>
<evidence type="ECO:0000256" key="4">
    <source>
        <dbReference type="PROSITE-ProRule" id="PRU00330"/>
    </source>
</evidence>
<keyword evidence="7" id="KW-1133">Transmembrane helix</keyword>
<dbReference type="GO" id="GO:0006511">
    <property type="term" value="P:ubiquitin-dependent protein catabolic process"/>
    <property type="evidence" value="ECO:0007669"/>
    <property type="project" value="InterPro"/>
</dbReference>
<dbReference type="EMBL" id="LAVV01007281">
    <property type="protein sequence ID" value="KNZ56456.1"/>
    <property type="molecule type" value="Genomic_DNA"/>
</dbReference>
<organism evidence="9 10">
    <name type="scientific">Puccinia sorghi</name>
    <dbReference type="NCBI Taxonomy" id="27349"/>
    <lineage>
        <taxon>Eukaryota</taxon>
        <taxon>Fungi</taxon>
        <taxon>Dikarya</taxon>
        <taxon>Basidiomycota</taxon>
        <taxon>Pucciniomycotina</taxon>
        <taxon>Pucciniomycetes</taxon>
        <taxon>Pucciniales</taxon>
        <taxon>Pucciniaceae</taxon>
        <taxon>Puccinia</taxon>
    </lineage>
</organism>
<feature type="compositionally biased region" description="Basic residues" evidence="6">
    <location>
        <begin position="1"/>
        <end position="13"/>
    </location>
</feature>
<evidence type="ECO:0000256" key="7">
    <source>
        <dbReference type="SAM" id="Phobius"/>
    </source>
</evidence>
<dbReference type="SMART" id="SM00182">
    <property type="entry name" value="CULLIN"/>
    <property type="match status" value="1"/>
</dbReference>
<evidence type="ECO:0000256" key="2">
    <source>
        <dbReference type="ARBA" id="ARBA00022499"/>
    </source>
</evidence>
<keyword evidence="10" id="KW-1185">Reference proteome</keyword>
<evidence type="ECO:0000313" key="10">
    <source>
        <dbReference type="Proteomes" id="UP000037035"/>
    </source>
</evidence>
<comment type="caution">
    <text evidence="9">The sequence shown here is derived from an EMBL/GenBank/DDBJ whole genome shotgun (WGS) entry which is preliminary data.</text>
</comment>
<dbReference type="SUPFAM" id="SSF46785">
    <property type="entry name" value="Winged helix' DNA-binding domain"/>
    <property type="match status" value="1"/>
</dbReference>
<dbReference type="SMART" id="SM00884">
    <property type="entry name" value="Cullin_Nedd8"/>
    <property type="match status" value="1"/>
</dbReference>
<evidence type="ECO:0000313" key="9">
    <source>
        <dbReference type="EMBL" id="KNZ56456.1"/>
    </source>
</evidence>
<evidence type="ECO:0000256" key="3">
    <source>
        <dbReference type="ARBA" id="ARBA00022843"/>
    </source>
</evidence>
<dbReference type="OrthoDB" id="27073at2759"/>
<reference evidence="9 10" key="1">
    <citation type="submission" date="2015-08" db="EMBL/GenBank/DDBJ databases">
        <title>Next Generation Sequencing and Analysis of the Genome of Puccinia sorghi L Schw, the Causal Agent of Maize Common Rust.</title>
        <authorList>
            <person name="Rochi L."/>
            <person name="Burguener G."/>
            <person name="Darino M."/>
            <person name="Turjanski A."/>
            <person name="Kreff E."/>
            <person name="Dieguez M.J."/>
            <person name="Sacco F."/>
        </authorList>
    </citation>
    <scope>NUCLEOTIDE SEQUENCE [LARGE SCALE GENOMIC DNA]</scope>
    <source>
        <strain evidence="9 10">RO10H11247</strain>
    </source>
</reference>
<keyword evidence="3" id="KW-0832">Ubl conjugation</keyword>
<dbReference type="PROSITE" id="PS50069">
    <property type="entry name" value="CULLIN_2"/>
    <property type="match status" value="1"/>
</dbReference>
<dbReference type="Gene3D" id="1.10.10.10">
    <property type="entry name" value="Winged helix-like DNA-binding domain superfamily/Winged helix DNA-binding domain"/>
    <property type="match status" value="1"/>
</dbReference>
<dbReference type="Pfam" id="PF26557">
    <property type="entry name" value="Cullin_AB"/>
    <property type="match status" value="2"/>
</dbReference>
<dbReference type="Pfam" id="PF00888">
    <property type="entry name" value="Cullin"/>
    <property type="match status" value="1"/>
</dbReference>
<dbReference type="InterPro" id="IPR001373">
    <property type="entry name" value="Cullin_N"/>
</dbReference>
<sequence>MSSNKRNLHHHQTIHSSSSNNSRSSKVKPTKRHGEPALDTWSRLSKAITEILNHNASKLSFEEHYRYAYNMVLYKQGTKLFVGVRDLVAHHLDEQAARHIEPNFPSRANPTTNISPPTPSSTAVTSKGKEKALDHSPPPDSSSTHQLPLVTGPASERLSVIQSQERFLKAVREVWDDHVACMKKLRDVLKYMDKVYTTSPGNGYDSMPTVWDLGLYIFLTHIIRSPQYPISSLLISGIITLITFDRLGDTINSSVIRSATEMLTDLSNHSPEIIKRIDDQKGGNGGGEVGQSIYKTDFEPTFLIHSREFYREEGNRLLSSGDAAQYLQKVEKRLVEEDIRSQSFLHETTETKLTQILNEELLKSHVHDILHHPSCGLKELIHNDCRSDLKRLYQLFCRLEVENGLSLLKEGIRDWIKERGQQINEGTAPPALFSTAGGGPATSANPSTETSSAGSTPGNTLALQWVTNVIQLRDKFIGLLSDSFDSHLLLQTCIDEGFSGFINANKRSAEFISLFIDDKLKKGLKGKTEEEIEEQLDKTIALYRHLNEKDMFEKYYKNHLAKRLLFGKSVSEDTERNMLSKLKIESGSAFTRDSEGMLKDLKMSNEMGKLFKDWCQKNHPVSFFLFPHGIQLDLSVTVGSSSMWPMSQANQMSYLHPTASSSSSMTATSNRSACIIPKVLEDAVKVYERFYATRHSGRRLNWHTELGNMEIRIKFKKSTHELSVSTFAGIVLLLFDGQDENRRLSYEVGPPILLELMSLLFSWESLCLLIFFFFSMRIQEIQTATMISDGELKRTLQSLACAKYKILNKEPRSKEINEKVDKFRFNESFTNPMSRIKIQTVTNKVENKLELKETSDRVEEDRRLHTEACIVRVMKTRQRLSYVELNVEVISQLSRRFKPTPVVIKTSIEKLIEKEYLMRDPQDRKVIIYLVRLTPSTCV</sequence>
<dbReference type="InterPro" id="IPR036390">
    <property type="entry name" value="WH_DNA-bd_sf"/>
</dbReference>
<dbReference type="VEuPathDB" id="FungiDB:VP01_23g4"/>
<evidence type="ECO:0000256" key="6">
    <source>
        <dbReference type="SAM" id="MobiDB-lite"/>
    </source>
</evidence>
<dbReference type="InterPro" id="IPR036388">
    <property type="entry name" value="WH-like_DNA-bd_sf"/>
</dbReference>